<dbReference type="InterPro" id="IPR036250">
    <property type="entry name" value="AcylCo_DH-like_C"/>
</dbReference>
<dbReference type="SUPFAM" id="SSF47203">
    <property type="entry name" value="Acyl-CoA dehydrogenase C-terminal domain-like"/>
    <property type="match status" value="1"/>
</dbReference>
<protein>
    <submittedName>
        <fullName evidence="3">Acyl-CoA/acyl-ACP dehydrogenase</fullName>
    </submittedName>
</protein>
<name>A0A838XMI7_9HYPH</name>
<keyword evidence="1" id="KW-0285">Flavoprotein</keyword>
<dbReference type="EMBL" id="JACEON010000006">
    <property type="protein sequence ID" value="MBA4611725.1"/>
    <property type="molecule type" value="Genomic_DNA"/>
</dbReference>
<dbReference type="InterPro" id="IPR009075">
    <property type="entry name" value="AcylCo_DH/oxidase_C"/>
</dbReference>
<reference evidence="3 4" key="1">
    <citation type="submission" date="2020-07" db="EMBL/GenBank/DDBJ databases">
        <authorList>
            <person name="Li M."/>
        </authorList>
    </citation>
    <scope>NUCLEOTIDE SEQUENCE [LARGE SCALE GENOMIC DNA]</scope>
    <source>
        <strain evidence="3 4">DSM 23284</strain>
    </source>
</reference>
<dbReference type="Proteomes" id="UP000559404">
    <property type="component" value="Unassembled WGS sequence"/>
</dbReference>
<evidence type="ECO:0000259" key="2">
    <source>
        <dbReference type="Pfam" id="PF00441"/>
    </source>
</evidence>
<gene>
    <name evidence="3" type="ORF">H1W37_08695</name>
</gene>
<dbReference type="AlphaFoldDB" id="A0A838XMI7"/>
<evidence type="ECO:0000256" key="1">
    <source>
        <dbReference type="ARBA" id="ARBA00022630"/>
    </source>
</evidence>
<keyword evidence="4" id="KW-1185">Reference proteome</keyword>
<dbReference type="Gene3D" id="1.20.140.10">
    <property type="entry name" value="Butyryl-CoA Dehydrogenase, subunit A, domain 3"/>
    <property type="match status" value="1"/>
</dbReference>
<evidence type="ECO:0000313" key="3">
    <source>
        <dbReference type="EMBL" id="MBA4611725.1"/>
    </source>
</evidence>
<proteinExistence type="predicted"/>
<feature type="domain" description="Acyl-CoA dehydrogenase/oxidase C-terminal" evidence="2">
    <location>
        <begin position="1"/>
        <end position="127"/>
    </location>
</feature>
<accession>A0A838XMI7</accession>
<organism evidence="3 4">
    <name type="scientific">Stappia taiwanensis</name>
    <dbReference type="NCBI Taxonomy" id="992267"/>
    <lineage>
        <taxon>Bacteria</taxon>
        <taxon>Pseudomonadati</taxon>
        <taxon>Pseudomonadota</taxon>
        <taxon>Alphaproteobacteria</taxon>
        <taxon>Hyphomicrobiales</taxon>
        <taxon>Stappiaceae</taxon>
        <taxon>Stappia</taxon>
    </lineage>
</organism>
<reference evidence="3 4" key="2">
    <citation type="submission" date="2020-08" db="EMBL/GenBank/DDBJ databases">
        <title>Stappia taiwanensis sp. nov., isolated from a coastal thermal spring.</title>
        <authorList>
            <person name="Kampfer P."/>
        </authorList>
    </citation>
    <scope>NUCLEOTIDE SEQUENCE [LARGE SCALE GENOMIC DNA]</scope>
    <source>
        <strain evidence="3 4">DSM 23284</strain>
    </source>
</reference>
<dbReference type="PANTHER" id="PTHR43884">
    <property type="entry name" value="ACYL-COA DEHYDROGENASE"/>
    <property type="match status" value="1"/>
</dbReference>
<dbReference type="GO" id="GO:0003995">
    <property type="term" value="F:acyl-CoA dehydrogenase activity"/>
    <property type="evidence" value="ECO:0007669"/>
    <property type="project" value="TreeGrafter"/>
</dbReference>
<comment type="caution">
    <text evidence="3">The sequence shown here is derived from an EMBL/GenBank/DDBJ whole genome shotgun (WGS) entry which is preliminary data.</text>
</comment>
<sequence>MASGLIENMLEKSMQRVESRKAFRRPLADYQYVQGRMSDMKIASVVCRLMTYAGLEKLAANTEDASIVCSVGKFLAGEKLLEAAEHLVQLHGHLGFMNNHLSRQLRDAVGMRIAGGTSDIQRINIFNQMRHQHHLNANAAPVHMAAAE</sequence>
<dbReference type="PANTHER" id="PTHR43884:SF12">
    <property type="entry name" value="ISOVALERYL-COA DEHYDROGENASE, MITOCHONDRIAL-RELATED"/>
    <property type="match status" value="1"/>
</dbReference>
<evidence type="ECO:0000313" key="4">
    <source>
        <dbReference type="Proteomes" id="UP000559404"/>
    </source>
</evidence>
<dbReference type="Pfam" id="PF00441">
    <property type="entry name" value="Acyl-CoA_dh_1"/>
    <property type="match status" value="1"/>
</dbReference>